<reference evidence="2 3" key="1">
    <citation type="submission" date="2025-04" db="UniProtKB">
        <authorList>
            <consortium name="RefSeq"/>
        </authorList>
    </citation>
    <scope>IDENTIFICATION</scope>
    <source>
        <tissue evidence="2 3">Gonads</tissue>
    </source>
</reference>
<dbReference type="GeneID" id="106168529"/>
<proteinExistence type="predicted"/>
<evidence type="ECO:0000313" key="5">
    <source>
        <dbReference type="RefSeq" id="XP_013403081.1"/>
    </source>
</evidence>
<evidence type="ECO:0000313" key="3">
    <source>
        <dbReference type="RefSeq" id="XP_013403078.1"/>
    </source>
</evidence>
<dbReference type="Proteomes" id="UP000085678">
    <property type="component" value="Unplaced"/>
</dbReference>
<evidence type="ECO:0000313" key="2">
    <source>
        <dbReference type="RefSeq" id="XP_013403077.1"/>
    </source>
</evidence>
<protein>
    <submittedName>
        <fullName evidence="2 3">Uncharacterized protein LOC106168529</fullName>
    </submittedName>
</protein>
<dbReference type="KEGG" id="lak:106168529"/>
<dbReference type="RefSeq" id="XP_013403078.1">
    <property type="nucleotide sequence ID" value="XM_013547624.1"/>
</dbReference>
<keyword evidence="1" id="KW-1185">Reference proteome</keyword>
<dbReference type="RefSeq" id="XP_013403077.1">
    <property type="nucleotide sequence ID" value="XM_013547623.1"/>
</dbReference>
<dbReference type="RefSeq" id="XP_013403080.1">
    <property type="nucleotide sequence ID" value="XM_013547626.1"/>
</dbReference>
<dbReference type="OrthoDB" id="6067610at2759"/>
<sequence length="518" mass="58235">MHRSHAAKSVSHIRRQVEQVILCLENTVAELRFLSQDIKILGKQIDVVTDRLLEDCPLNSLNVTTTSFRDATMITLQDSKTPHRLPTQPLGHRNNSRVVLSKEQMYPNSANFMRKENTYEDTRSVGSDKENVFSSTPVKSVASADLSLQSSIEDTYATETSGRTVIATLHQNPNQVSMSSFISDNECHFSRAFSSDTIPNGESSPNNNSNAWEFLHNEKLNKDQPAETKPSVMYPVSPNNNSTGFSFVSEIDEKTGFLVGNEIYNENLKAHNGKYLSCDTCMLHHGVLRQDRIDLLFKKMEIEKAFDKVGLEDKKLQDSVNFSGGFLKQLHEKCNQYDQNCLSGSPSLKKKALIGKDIPNTKSQDSNNSSANVLLTAGDESASGREFNFCVLPKEVEYSGLYEYVLDMTLETMSDDGHDSNFDEWSEDEGSISLDLEYSASYNRDMNTWTSFALVHVDSVYEDDFEYENLGACCGETSGLDNISPTTSRKTYPGNWENDLEELALTYCSPRSKRKHYL</sequence>
<dbReference type="AlphaFoldDB" id="A0A1S3IYJ0"/>
<gene>
    <name evidence="2 3 4 5" type="primary">LOC106168529</name>
</gene>
<name>A0A1S3IYJ0_LINAN</name>
<organism evidence="1 3">
    <name type="scientific">Lingula anatina</name>
    <name type="common">Brachiopod</name>
    <name type="synonym">Lingula unguis</name>
    <dbReference type="NCBI Taxonomy" id="7574"/>
    <lineage>
        <taxon>Eukaryota</taxon>
        <taxon>Metazoa</taxon>
        <taxon>Spiralia</taxon>
        <taxon>Lophotrochozoa</taxon>
        <taxon>Brachiopoda</taxon>
        <taxon>Linguliformea</taxon>
        <taxon>Lingulata</taxon>
        <taxon>Lingulida</taxon>
        <taxon>Linguloidea</taxon>
        <taxon>Lingulidae</taxon>
        <taxon>Lingula</taxon>
    </lineage>
</organism>
<accession>A0A1S3IYJ0</accession>
<evidence type="ECO:0000313" key="4">
    <source>
        <dbReference type="RefSeq" id="XP_013403080.1"/>
    </source>
</evidence>
<evidence type="ECO:0000313" key="1">
    <source>
        <dbReference type="Proteomes" id="UP000085678"/>
    </source>
</evidence>
<dbReference type="RefSeq" id="XP_013403081.1">
    <property type="nucleotide sequence ID" value="XM_013547627.1"/>
</dbReference>